<gene>
    <name evidence="1" type="ORF">JHL16_21820</name>
</gene>
<evidence type="ECO:0000313" key="2">
    <source>
        <dbReference type="Proteomes" id="UP000616151"/>
    </source>
</evidence>
<evidence type="ECO:0000313" key="1">
    <source>
        <dbReference type="EMBL" id="MBK1869013.1"/>
    </source>
</evidence>
<name>A0ACC5R8V2_9HYPH</name>
<comment type="caution">
    <text evidence="1">The sequence shown here is derived from an EMBL/GenBank/DDBJ whole genome shotgun (WGS) entry which is preliminary data.</text>
</comment>
<dbReference type="EMBL" id="JAENHL010000007">
    <property type="protein sequence ID" value="MBK1869013.1"/>
    <property type="molecule type" value="Genomic_DNA"/>
</dbReference>
<reference evidence="1" key="1">
    <citation type="submission" date="2021-01" db="EMBL/GenBank/DDBJ databases">
        <authorList>
            <person name="Sun Q."/>
        </authorList>
    </citation>
    <scope>NUCLEOTIDE SEQUENCE</scope>
    <source>
        <strain evidence="1">YIM B02566</strain>
    </source>
</reference>
<accession>A0ACC5R8V2</accession>
<proteinExistence type="predicted"/>
<dbReference type="Proteomes" id="UP000616151">
    <property type="component" value="Unassembled WGS sequence"/>
</dbReference>
<protein>
    <submittedName>
        <fullName evidence="1">Serine hydrolase</fullName>
    </submittedName>
</protein>
<keyword evidence="2" id="KW-1185">Reference proteome</keyword>
<organism evidence="1 2">
    <name type="scientific">Taklimakanibacter albus</name>
    <dbReference type="NCBI Taxonomy" id="2800327"/>
    <lineage>
        <taxon>Bacteria</taxon>
        <taxon>Pseudomonadati</taxon>
        <taxon>Pseudomonadota</taxon>
        <taxon>Alphaproteobacteria</taxon>
        <taxon>Hyphomicrobiales</taxon>
        <taxon>Aestuariivirgaceae</taxon>
        <taxon>Taklimakanibacter</taxon>
    </lineage>
</organism>
<sequence>MRHGLAVLIGAAFVALWPVSSSAQDRLCGVPVSGIDDWKIATQAEAGFDPRKLCAMIDELDRRDSNIHGVVVVRHGSLIFEHYRAGQDERWGTDQGRVEHGPDVKHDLRSVSKSVTSLLVGIALDRKIISDIDQPVFSYFPDMAALRTAQKDRITLRHLLTMASGLAWDETRPYDREANDERRMIYSADPYRFTLGKPVAAKAGAKWNYSGGDTQLLAGMLQRSSGKFIADFAKEALFTPLGIGDFEWLKMPGNGEPAADSGVRLRPRDMAKLGELVLRRGQWNKRQVVSQDWIHESTRTHMAHFDSYPSIGYGYQWWTDYEDKDGRRSSWISAQGLGGQRIYIHPGLDLVVVITAGFYADDRQDALPYEIFSTYVINAIR</sequence>
<keyword evidence="1" id="KW-0378">Hydrolase</keyword>